<keyword evidence="13" id="KW-1185">Reference proteome</keyword>
<dbReference type="GO" id="GO:0009083">
    <property type="term" value="P:branched-chain amino acid catabolic process"/>
    <property type="evidence" value="ECO:0007669"/>
    <property type="project" value="UniProtKB-KW"/>
</dbReference>
<dbReference type="Gene3D" id="2.40.110.10">
    <property type="entry name" value="Butyryl-CoA Dehydrogenase, subunit A, domain 2"/>
    <property type="match status" value="1"/>
</dbReference>
<sequence>MKITDEELNIIKQTIRNFIKKEVEPLGEQMEEEDHVPRSLLDKAAGIGLFGLSTPEKYGGLGAGMVGKVIVYEELGKGPNCFCSIIGCHNGIGSVGIVECGNEEQKERYLPKMASGELIGAFALTEASAGSDPGSLKTTAVLKGDHYILNGTKQFITNSDVAGVFTVMAVTDKSKGSKGITSFIVERNFKGFNVGKFEKKMGLHGSLTAELIFEDCEVPVENVLGELGQGYVNALKILANGRAGLAARNLGSCEKLLELSMQYALQRVQFGKPIFENQIIQHYLANMAIEIEALRSLTYDVARRIDQGEKIIKEAAIVKAFGSEAFGRVADLAVQIHGGMGYMRECQVERFYRDARIARIYEGTSEIQRNIIAAQLKKEYAL</sequence>
<evidence type="ECO:0000256" key="6">
    <source>
        <dbReference type="ARBA" id="ARBA00022827"/>
    </source>
</evidence>
<comment type="pathway">
    <text evidence="2">Amino-acid degradation; L-valine degradation.</text>
</comment>
<dbReference type="GO" id="GO:0050660">
    <property type="term" value="F:flavin adenine dinucleotide binding"/>
    <property type="evidence" value="ECO:0007669"/>
    <property type="project" value="InterPro"/>
</dbReference>
<dbReference type="EMBL" id="FNCP01000027">
    <property type="protein sequence ID" value="SDI13017.1"/>
    <property type="molecule type" value="Genomic_DNA"/>
</dbReference>
<dbReference type="FunFam" id="1.20.140.10:FF:000001">
    <property type="entry name" value="Acyl-CoA dehydrogenase"/>
    <property type="match status" value="1"/>
</dbReference>
<comment type="cofactor">
    <cofactor evidence="1 8">
        <name>FAD</name>
        <dbReference type="ChEBI" id="CHEBI:57692"/>
    </cofactor>
</comment>
<dbReference type="InterPro" id="IPR006089">
    <property type="entry name" value="Acyl-CoA_DH_CS"/>
</dbReference>
<evidence type="ECO:0000259" key="10">
    <source>
        <dbReference type="Pfam" id="PF02770"/>
    </source>
</evidence>
<dbReference type="Proteomes" id="UP000198656">
    <property type="component" value="Unassembled WGS sequence"/>
</dbReference>
<keyword evidence="7 8" id="KW-0560">Oxidoreductase</keyword>
<keyword evidence="4" id="KW-0101">Branched-chain amino acid catabolism</keyword>
<evidence type="ECO:0000256" key="2">
    <source>
        <dbReference type="ARBA" id="ARBA00005109"/>
    </source>
</evidence>
<dbReference type="FunFam" id="1.10.540.10:FF:000001">
    <property type="entry name" value="Very long-chain-specific acyl-CoA dehydrogenase, mitochondrial"/>
    <property type="match status" value="1"/>
</dbReference>
<evidence type="ECO:0000256" key="7">
    <source>
        <dbReference type="ARBA" id="ARBA00023002"/>
    </source>
</evidence>
<dbReference type="Pfam" id="PF02770">
    <property type="entry name" value="Acyl-CoA_dh_M"/>
    <property type="match status" value="1"/>
</dbReference>
<evidence type="ECO:0000256" key="4">
    <source>
        <dbReference type="ARBA" id="ARBA00022456"/>
    </source>
</evidence>
<evidence type="ECO:0000256" key="5">
    <source>
        <dbReference type="ARBA" id="ARBA00022630"/>
    </source>
</evidence>
<dbReference type="RefSeq" id="WP_092335176.1">
    <property type="nucleotide sequence ID" value="NZ_FNCP01000027.1"/>
</dbReference>
<dbReference type="PANTHER" id="PTHR43884:SF12">
    <property type="entry name" value="ISOVALERYL-COA DEHYDROGENASE, MITOCHONDRIAL-RELATED"/>
    <property type="match status" value="1"/>
</dbReference>
<dbReference type="STRING" id="1121419.SAMN05443529_12721"/>
<evidence type="ECO:0000256" key="3">
    <source>
        <dbReference type="ARBA" id="ARBA00009347"/>
    </source>
</evidence>
<dbReference type="FunFam" id="2.40.110.10:FF:000001">
    <property type="entry name" value="Acyl-CoA dehydrogenase, mitochondrial"/>
    <property type="match status" value="1"/>
</dbReference>
<dbReference type="GO" id="GO:0003995">
    <property type="term" value="F:acyl-CoA dehydrogenase activity"/>
    <property type="evidence" value="ECO:0007669"/>
    <property type="project" value="InterPro"/>
</dbReference>
<keyword evidence="5 8" id="KW-0285">Flavoprotein</keyword>
<proteinExistence type="inferred from homology"/>
<organism evidence="12 13">
    <name type="scientific">Desulfosporosinus hippei DSM 8344</name>
    <dbReference type="NCBI Taxonomy" id="1121419"/>
    <lineage>
        <taxon>Bacteria</taxon>
        <taxon>Bacillati</taxon>
        <taxon>Bacillota</taxon>
        <taxon>Clostridia</taxon>
        <taxon>Eubacteriales</taxon>
        <taxon>Desulfitobacteriaceae</taxon>
        <taxon>Desulfosporosinus</taxon>
    </lineage>
</organism>
<name>A0A1G8I2C5_9FIRM</name>
<evidence type="ECO:0000313" key="13">
    <source>
        <dbReference type="Proteomes" id="UP000198656"/>
    </source>
</evidence>
<dbReference type="InterPro" id="IPR046373">
    <property type="entry name" value="Acyl-CoA_Oxase/DH_mid-dom_sf"/>
</dbReference>
<gene>
    <name evidence="12" type="ORF">SAMN05443529_12721</name>
</gene>
<feature type="domain" description="Acyl-CoA oxidase/dehydrogenase middle" evidence="10">
    <location>
        <begin position="121"/>
        <end position="216"/>
    </location>
</feature>
<evidence type="ECO:0000256" key="1">
    <source>
        <dbReference type="ARBA" id="ARBA00001974"/>
    </source>
</evidence>
<accession>A0A1G8I2C5</accession>
<dbReference type="PANTHER" id="PTHR43884">
    <property type="entry name" value="ACYL-COA DEHYDROGENASE"/>
    <property type="match status" value="1"/>
</dbReference>
<evidence type="ECO:0000256" key="8">
    <source>
        <dbReference type="RuleBase" id="RU362125"/>
    </source>
</evidence>
<reference evidence="13" key="1">
    <citation type="submission" date="2016-10" db="EMBL/GenBank/DDBJ databases">
        <authorList>
            <person name="Varghese N."/>
            <person name="Submissions S."/>
        </authorList>
    </citation>
    <scope>NUCLEOTIDE SEQUENCE [LARGE SCALE GENOMIC DNA]</scope>
    <source>
        <strain evidence="13">DSM 8344</strain>
    </source>
</reference>
<dbReference type="InterPro" id="IPR009100">
    <property type="entry name" value="AcylCoA_DH/oxidase_NM_dom_sf"/>
</dbReference>
<protein>
    <submittedName>
        <fullName evidence="12">Acyl-CoA dehydrogenase</fullName>
    </submittedName>
</protein>
<keyword evidence="6 8" id="KW-0274">FAD</keyword>
<dbReference type="Pfam" id="PF02771">
    <property type="entry name" value="Acyl-CoA_dh_N"/>
    <property type="match status" value="1"/>
</dbReference>
<evidence type="ECO:0000259" key="9">
    <source>
        <dbReference type="Pfam" id="PF00441"/>
    </source>
</evidence>
<comment type="similarity">
    <text evidence="3 8">Belongs to the acyl-CoA dehydrogenase family.</text>
</comment>
<feature type="domain" description="Acyl-CoA dehydrogenase/oxidase C-terminal" evidence="9">
    <location>
        <begin position="228"/>
        <end position="376"/>
    </location>
</feature>
<dbReference type="PROSITE" id="PS00073">
    <property type="entry name" value="ACYL_COA_DH_2"/>
    <property type="match status" value="1"/>
</dbReference>
<dbReference type="InterPro" id="IPR009075">
    <property type="entry name" value="AcylCo_DH/oxidase_C"/>
</dbReference>
<dbReference type="InterPro" id="IPR036250">
    <property type="entry name" value="AcylCo_DH-like_C"/>
</dbReference>
<dbReference type="PIRSF" id="PIRSF016578">
    <property type="entry name" value="HsaA"/>
    <property type="match status" value="1"/>
</dbReference>
<dbReference type="InterPro" id="IPR037069">
    <property type="entry name" value="AcylCoA_DH/ox_N_sf"/>
</dbReference>
<dbReference type="SUPFAM" id="SSF47203">
    <property type="entry name" value="Acyl-CoA dehydrogenase C-terminal domain-like"/>
    <property type="match status" value="1"/>
</dbReference>
<dbReference type="Pfam" id="PF00441">
    <property type="entry name" value="Acyl-CoA_dh_1"/>
    <property type="match status" value="1"/>
</dbReference>
<evidence type="ECO:0000259" key="11">
    <source>
        <dbReference type="Pfam" id="PF02771"/>
    </source>
</evidence>
<dbReference type="InterPro" id="IPR006091">
    <property type="entry name" value="Acyl-CoA_Oxase/DH_mid-dom"/>
</dbReference>
<dbReference type="AlphaFoldDB" id="A0A1G8I2C5"/>
<dbReference type="OrthoDB" id="9802447at2"/>
<dbReference type="InterPro" id="IPR013786">
    <property type="entry name" value="AcylCoA_DH/ox_N"/>
</dbReference>
<evidence type="ECO:0000313" key="12">
    <source>
        <dbReference type="EMBL" id="SDI13017.1"/>
    </source>
</evidence>
<dbReference type="PROSITE" id="PS00072">
    <property type="entry name" value="ACYL_COA_DH_1"/>
    <property type="match status" value="1"/>
</dbReference>
<dbReference type="Gene3D" id="1.20.140.10">
    <property type="entry name" value="Butyryl-CoA Dehydrogenase, subunit A, domain 3"/>
    <property type="match status" value="1"/>
</dbReference>
<dbReference type="SUPFAM" id="SSF56645">
    <property type="entry name" value="Acyl-CoA dehydrogenase NM domain-like"/>
    <property type="match status" value="1"/>
</dbReference>
<feature type="domain" description="Acyl-CoA dehydrogenase/oxidase N-terminal" evidence="11">
    <location>
        <begin position="6"/>
        <end position="117"/>
    </location>
</feature>
<dbReference type="Gene3D" id="1.10.540.10">
    <property type="entry name" value="Acyl-CoA dehydrogenase/oxidase, N-terminal domain"/>
    <property type="match status" value="1"/>
</dbReference>